<evidence type="ECO:0000313" key="15">
    <source>
        <dbReference type="Ensembl" id="ENSMUSP00000140782.2"/>
    </source>
</evidence>
<dbReference type="GO" id="GO:0005550">
    <property type="term" value="F:pheromone binding"/>
    <property type="evidence" value="ECO:0000250"/>
    <property type="project" value="MGI"/>
</dbReference>
<accession>A0A087WRV1</accession>
<evidence type="ECO:0000256" key="8">
    <source>
        <dbReference type="ARBA" id="ARBA00023040"/>
    </source>
</evidence>
<dbReference type="RNAct" id="A0A087WRV1">
    <property type="molecule type" value="protein"/>
</dbReference>
<dbReference type="SUPFAM" id="SSF81321">
    <property type="entry name" value="Family A G protein-coupled receptor-like"/>
    <property type="match status" value="1"/>
</dbReference>
<comment type="function">
    <text evidence="1">Putative pheromone receptor.</text>
</comment>
<keyword evidence="11" id="KW-0325">Glycoprotein</keyword>
<dbReference type="eggNOG" id="ENOG502RD1P">
    <property type="taxonomic scope" value="Eukaryota"/>
</dbReference>
<evidence type="ECO:0000256" key="10">
    <source>
        <dbReference type="ARBA" id="ARBA00023170"/>
    </source>
</evidence>
<evidence type="ECO:0000256" key="7">
    <source>
        <dbReference type="ARBA" id="ARBA00022989"/>
    </source>
</evidence>
<dbReference type="MGI" id="MGI:2159656">
    <property type="gene designation" value="Vmn1r82"/>
</dbReference>
<dbReference type="InterPro" id="IPR004072">
    <property type="entry name" value="Vmron_rcpt_1"/>
</dbReference>
<dbReference type="GeneTree" id="ENSGT00960000186612"/>
<dbReference type="VEuPathDB" id="HostDB:ENSMUSG00000058132"/>
<protein>
    <recommendedName>
        <fullName evidence="13">Vomeronasal type-1 receptor</fullName>
    </recommendedName>
</protein>
<evidence type="ECO:0000256" key="6">
    <source>
        <dbReference type="ARBA" id="ARBA00022692"/>
    </source>
</evidence>
<reference evidence="15" key="4">
    <citation type="submission" date="2025-09" db="UniProtKB">
        <authorList>
            <consortium name="Ensembl"/>
        </authorList>
    </citation>
    <scope>IDENTIFICATION</scope>
    <source>
        <strain evidence="15">C57BL/6J</strain>
    </source>
</reference>
<dbReference type="FunCoup" id="A0A087WRV1">
    <property type="interactions" value="551"/>
</dbReference>
<keyword evidence="9 13" id="KW-0472">Membrane</keyword>
<keyword evidence="5 13" id="KW-0589">Pheromone response</keyword>
<dbReference type="InterPro" id="IPR017452">
    <property type="entry name" value="GPCR_Rhodpsn_7TM"/>
</dbReference>
<dbReference type="PaxDb" id="10090-ENSMUSP00000140782"/>
<feature type="transmembrane region" description="Helical" evidence="13">
    <location>
        <begin position="7"/>
        <end position="33"/>
    </location>
</feature>
<dbReference type="GO" id="GO:0007606">
    <property type="term" value="P:sensory perception of chemical stimulus"/>
    <property type="evidence" value="ECO:0007669"/>
    <property type="project" value="UniProtKB-ARBA"/>
</dbReference>
<name>A0A087WRV1_MOUSE</name>
<feature type="domain" description="G-protein coupled receptors family 1 profile" evidence="14">
    <location>
        <begin position="23"/>
        <end position="298"/>
    </location>
</feature>
<keyword evidence="17" id="KW-1185">Reference proteome</keyword>
<evidence type="ECO:0000256" key="11">
    <source>
        <dbReference type="ARBA" id="ARBA00023180"/>
    </source>
</evidence>
<feature type="transmembrane region" description="Helical" evidence="13">
    <location>
        <begin position="95"/>
        <end position="114"/>
    </location>
</feature>
<dbReference type="Proteomes" id="UP000000589">
    <property type="component" value="Chromosome 7"/>
</dbReference>
<reference evidence="15 17" key="2">
    <citation type="journal article" date="2011" name="PLoS Biol.">
        <title>Modernizing reference genome assemblies.</title>
        <authorList>
            <person name="Church D.M."/>
            <person name="Schneider V.A."/>
            <person name="Graves T."/>
            <person name="Auger K."/>
            <person name="Cunningham F."/>
            <person name="Bouk N."/>
            <person name="Chen H.C."/>
            <person name="Agarwala R."/>
            <person name="McLaren W.M."/>
            <person name="Ritchie G.R."/>
            <person name="Albracht D."/>
            <person name="Kremitzki M."/>
            <person name="Rock S."/>
            <person name="Kotkiewicz H."/>
            <person name="Kremitzki C."/>
            <person name="Wollam A."/>
            <person name="Trani L."/>
            <person name="Fulton L."/>
            <person name="Fulton R."/>
            <person name="Matthews L."/>
            <person name="Whitehead S."/>
            <person name="Chow W."/>
            <person name="Torrance J."/>
            <person name="Dunn M."/>
            <person name="Harden G."/>
            <person name="Threadgold G."/>
            <person name="Wood J."/>
            <person name="Collins J."/>
            <person name="Heath P."/>
            <person name="Griffiths G."/>
            <person name="Pelan S."/>
            <person name="Grafham D."/>
            <person name="Eichler E.E."/>
            <person name="Weinstock G."/>
            <person name="Mardis E.R."/>
            <person name="Wilson R.K."/>
            <person name="Howe K."/>
            <person name="Flicek P."/>
            <person name="Hubbard T."/>
        </authorList>
    </citation>
    <scope>NUCLEOTIDE SEQUENCE [LARGE SCALE GENOMIC DNA]</scope>
    <source>
        <strain evidence="15 17">C57BL/6J</strain>
    </source>
</reference>
<evidence type="ECO:0000313" key="16">
    <source>
        <dbReference type="MGI" id="MGI:2159656"/>
    </source>
</evidence>
<evidence type="ECO:0000256" key="9">
    <source>
        <dbReference type="ARBA" id="ARBA00023136"/>
    </source>
</evidence>
<dbReference type="InParanoid" id="A0A087WRV1"/>
<evidence type="ECO:0000256" key="2">
    <source>
        <dbReference type="ARBA" id="ARBA00004651"/>
    </source>
</evidence>
<dbReference type="PANTHER" id="PTHR24062">
    <property type="entry name" value="VOMERONASAL TYPE-1 RECEPTOR"/>
    <property type="match status" value="1"/>
</dbReference>
<dbReference type="GO" id="GO:0005886">
    <property type="term" value="C:plasma membrane"/>
    <property type="evidence" value="ECO:0000250"/>
    <property type="project" value="MGI"/>
</dbReference>
<reference evidence="15" key="3">
    <citation type="submission" date="2025-08" db="UniProtKB">
        <authorList>
            <consortium name="Ensembl"/>
        </authorList>
    </citation>
    <scope>IDENTIFICATION</scope>
    <source>
        <strain evidence="15">C57BL/6J</strain>
    </source>
</reference>
<dbReference type="Pfam" id="PF03402">
    <property type="entry name" value="V1R"/>
    <property type="match status" value="1"/>
</dbReference>
<dbReference type="PhylomeDB" id="A0A087WRV1"/>
<keyword evidence="8 13" id="KW-0297">G-protein coupled receptor</keyword>
<dbReference type="Gene3D" id="1.20.1070.10">
    <property type="entry name" value="Rhodopsin 7-helix transmembrane proteins"/>
    <property type="match status" value="1"/>
</dbReference>
<sequence>KMKPENMVMGIVFILQTTVGILVNSSVLLHYLVPGFTGKGLKLKTLIVKHLTLANSLSIISRGIPQIMAEFGMKYFLDDIGCKLVLYLYRVSRGVSLYTTCLLSCFQAAIISSSTTKWMKFKHKAIKYMGPSCSLSWPMNLLLNVMILVTVTSSSNRRNATKKLTYGYCSASVSGTIATPLYMLLLSFTDVLCLSLMSWASVFMLSILHRHKKQVQYIHGVQHFLRVSPEARATQTILILACTFVTFYSISSIMVLYSALFGNPGLWVINIISVLETCYPIFCSFVLISNNSSASRLYLHCWWKR</sequence>
<evidence type="ECO:0000256" key="1">
    <source>
        <dbReference type="ARBA" id="ARBA00003878"/>
    </source>
</evidence>
<gene>
    <name evidence="15 16" type="primary">Vmn1r82</name>
</gene>
<dbReference type="FunFam" id="1.20.1070.10:FF:000033">
    <property type="entry name" value="Vomeronasal type-1 receptor"/>
    <property type="match status" value="1"/>
</dbReference>
<evidence type="ECO:0000256" key="13">
    <source>
        <dbReference type="RuleBase" id="RU364061"/>
    </source>
</evidence>
<evidence type="ECO:0000256" key="5">
    <source>
        <dbReference type="ARBA" id="ARBA00022507"/>
    </source>
</evidence>
<dbReference type="ExpressionAtlas" id="A0A087WRV1">
    <property type="expression patterns" value="baseline and differential"/>
</dbReference>
<evidence type="ECO:0000256" key="12">
    <source>
        <dbReference type="ARBA" id="ARBA00023224"/>
    </source>
</evidence>
<comment type="subcellular location">
    <subcellularLocation>
        <location evidence="2 13">Cell membrane</location>
        <topology evidence="2 13">Multi-pass membrane protein</topology>
    </subcellularLocation>
</comment>
<evidence type="ECO:0000256" key="4">
    <source>
        <dbReference type="ARBA" id="ARBA00022475"/>
    </source>
</evidence>
<dbReference type="Ensembl" id="ENSMUST00000191002.2">
    <property type="protein sequence ID" value="ENSMUSP00000140782.2"/>
    <property type="gene ID" value="ENSMUSG00000058132.6"/>
</dbReference>
<feature type="transmembrane region" description="Helical" evidence="13">
    <location>
        <begin position="266"/>
        <end position="288"/>
    </location>
</feature>
<keyword evidence="6 13" id="KW-0812">Transmembrane</keyword>
<organism evidence="15 17">
    <name type="scientific">Mus musculus</name>
    <name type="common">Mouse</name>
    <dbReference type="NCBI Taxonomy" id="10090"/>
    <lineage>
        <taxon>Eukaryota</taxon>
        <taxon>Metazoa</taxon>
        <taxon>Chordata</taxon>
        <taxon>Craniata</taxon>
        <taxon>Vertebrata</taxon>
        <taxon>Euteleostomi</taxon>
        <taxon>Mammalia</taxon>
        <taxon>Eutheria</taxon>
        <taxon>Euarchontoglires</taxon>
        <taxon>Glires</taxon>
        <taxon>Rodentia</taxon>
        <taxon>Myomorpha</taxon>
        <taxon>Muroidea</taxon>
        <taxon>Muridae</taxon>
        <taxon>Murinae</taxon>
        <taxon>Mus</taxon>
        <taxon>Mus</taxon>
    </lineage>
</organism>
<keyword evidence="4 13" id="KW-1003">Cell membrane</keyword>
<reference evidence="15 17" key="1">
    <citation type="journal article" date="2009" name="PLoS Biol.">
        <title>Lineage-specific biology revealed by a finished genome assembly of the mouse.</title>
        <authorList>
            <consortium name="Mouse Genome Sequencing Consortium"/>
            <person name="Church D.M."/>
            <person name="Goodstadt L."/>
            <person name="Hillier L.W."/>
            <person name="Zody M.C."/>
            <person name="Goldstein S."/>
            <person name="She X."/>
            <person name="Bult C.J."/>
            <person name="Agarwala R."/>
            <person name="Cherry J.L."/>
            <person name="DiCuccio M."/>
            <person name="Hlavina W."/>
            <person name="Kapustin Y."/>
            <person name="Meric P."/>
            <person name="Maglott D."/>
            <person name="Birtle Z."/>
            <person name="Marques A.C."/>
            <person name="Graves T."/>
            <person name="Zhou S."/>
            <person name="Teague B."/>
            <person name="Potamousis K."/>
            <person name="Churas C."/>
            <person name="Place M."/>
            <person name="Herschleb J."/>
            <person name="Runnheim R."/>
            <person name="Forrest D."/>
            <person name="Amos-Landgraf J."/>
            <person name="Schwartz D.C."/>
            <person name="Cheng Z."/>
            <person name="Lindblad-Toh K."/>
            <person name="Eichler E.E."/>
            <person name="Ponting C.P."/>
        </authorList>
    </citation>
    <scope>NUCLEOTIDE SEQUENCE [LARGE SCALE GENOMIC DNA]</scope>
    <source>
        <strain evidence="15 17">C57BL/6J</strain>
    </source>
</reference>
<evidence type="ECO:0000259" key="14">
    <source>
        <dbReference type="PROSITE" id="PS50262"/>
    </source>
</evidence>
<keyword evidence="12 13" id="KW-0807">Transducer</keyword>
<feature type="transmembrane region" description="Helical" evidence="13">
    <location>
        <begin position="181"/>
        <end position="208"/>
    </location>
</feature>
<dbReference type="PRINTS" id="PR01534">
    <property type="entry name" value="VOMERONASL1R"/>
</dbReference>
<feature type="transmembrane region" description="Helical" evidence="13">
    <location>
        <begin position="236"/>
        <end position="260"/>
    </location>
</feature>
<dbReference type="AlphaFoldDB" id="A0A087WRV1"/>
<evidence type="ECO:0000313" key="17">
    <source>
        <dbReference type="Proteomes" id="UP000000589"/>
    </source>
</evidence>
<dbReference type="AGR" id="MGI:2159656"/>
<proteinExistence type="inferred from homology"/>
<dbReference type="PROSITE" id="PS50262">
    <property type="entry name" value="G_PROTEIN_RECEP_F1_2"/>
    <property type="match status" value="1"/>
</dbReference>
<keyword evidence="7 13" id="KW-1133">Transmembrane helix</keyword>
<keyword evidence="10 13" id="KW-0675">Receptor</keyword>
<dbReference type="GO" id="GO:0019236">
    <property type="term" value="P:response to pheromone"/>
    <property type="evidence" value="ECO:0000250"/>
    <property type="project" value="MGI"/>
</dbReference>
<evidence type="ECO:0000256" key="3">
    <source>
        <dbReference type="ARBA" id="ARBA00010663"/>
    </source>
</evidence>
<dbReference type="GO" id="GO:0016503">
    <property type="term" value="F:pheromone receptor activity"/>
    <property type="evidence" value="ECO:0000250"/>
    <property type="project" value="MGI"/>
</dbReference>
<comment type="similarity">
    <text evidence="3 13">Belongs to the G-protein coupled receptor 1 family.</text>
</comment>
<dbReference type="SMR" id="A0A087WRV1"/>